<evidence type="ECO:0000313" key="6">
    <source>
        <dbReference type="Proteomes" id="UP000564806"/>
    </source>
</evidence>
<dbReference type="PANTHER" id="PTHR33393">
    <property type="entry name" value="POLYGLUTAMINE SYNTHESIS ACCESSORY PROTEIN RV0574C-RELATED"/>
    <property type="match status" value="1"/>
</dbReference>
<dbReference type="EMBL" id="JABWCS010000221">
    <property type="protein sequence ID" value="NUU63957.1"/>
    <property type="molecule type" value="Genomic_DNA"/>
</dbReference>
<dbReference type="SUPFAM" id="SSF56300">
    <property type="entry name" value="Metallo-dependent phosphatases"/>
    <property type="match status" value="1"/>
</dbReference>
<name>A0A850EWW6_9BACL</name>
<feature type="compositionally biased region" description="Polar residues" evidence="2">
    <location>
        <begin position="49"/>
        <end position="63"/>
    </location>
</feature>
<evidence type="ECO:0000256" key="1">
    <source>
        <dbReference type="ARBA" id="ARBA00005662"/>
    </source>
</evidence>
<feature type="compositionally biased region" description="Low complexity" evidence="2">
    <location>
        <begin position="85"/>
        <end position="110"/>
    </location>
</feature>
<gene>
    <name evidence="5" type="ORF">HPT30_26760</name>
</gene>
<feature type="region of interest" description="Disordered" evidence="2">
    <location>
        <begin position="45"/>
        <end position="181"/>
    </location>
</feature>
<dbReference type="Gene3D" id="3.60.21.10">
    <property type="match status" value="1"/>
</dbReference>
<accession>A0A850EWW6</accession>
<keyword evidence="3" id="KW-1133">Transmembrane helix</keyword>
<evidence type="ECO:0000259" key="4">
    <source>
        <dbReference type="SMART" id="SM00854"/>
    </source>
</evidence>
<dbReference type="Proteomes" id="UP000564806">
    <property type="component" value="Unassembled WGS sequence"/>
</dbReference>
<keyword evidence="6" id="KW-1185">Reference proteome</keyword>
<reference evidence="5" key="1">
    <citation type="submission" date="2020-06" db="EMBL/GenBank/DDBJ databases">
        <title>Paenibacillus sp. nov., isolated from soil.</title>
        <authorList>
            <person name="Seo Y.L."/>
        </authorList>
    </citation>
    <scope>NUCLEOTIDE SEQUENCE [LARGE SCALE GENOMIC DNA]</scope>
    <source>
        <strain evidence="5">JW14</strain>
    </source>
</reference>
<dbReference type="Pfam" id="PF09587">
    <property type="entry name" value="PGA_cap"/>
    <property type="match status" value="1"/>
</dbReference>
<proteinExistence type="inferred from homology"/>
<comment type="similarity">
    <text evidence="1">Belongs to the CapA family.</text>
</comment>
<feature type="transmembrane region" description="Helical" evidence="3">
    <location>
        <begin position="21"/>
        <end position="42"/>
    </location>
</feature>
<dbReference type="InterPro" id="IPR029052">
    <property type="entry name" value="Metallo-depent_PP-like"/>
</dbReference>
<dbReference type="PANTHER" id="PTHR33393:SF13">
    <property type="entry name" value="PGA BIOSYNTHESIS PROTEIN CAPA"/>
    <property type="match status" value="1"/>
</dbReference>
<keyword evidence="3" id="KW-0472">Membrane</keyword>
<sequence>MYSPRSSARRKDKPNRRRRRTIWAWINVILLLMITAALTYGFTSEHGYRSSSPPLVAQATDSPSPDPAVQESDPPASPNNEDEAAVTPEVTATPEVTPEPEVTATPEVTAIVAPTATPIPGSTPEDASGAGDTNGKAGGQASTGDSSSPTDTGGKNGTDSKTPSDNKTGDAQGKDSNFIAGLPEGLAGERTVKMSFAGDVIFSGKAGELLKQKGYDYSYSALGGMFKKDDLTVVNLETPITTRGVGAQNKQFVFKGAPEALDALKAAGIDAVNLANNHTLDQGQEGLRDTMAHLDKRGIPHVGAGLNSKEAYSAQYFERNGIKIALLGFTRVMPVMDWKAGPNTPGVASVYDSAEGLQAIAAAKKKADLVVVVVHWGKERVDQYDSVQQKLGHSFIDAGADLVIGGHPHVLQGIEPYKGKWIAYSTGNFIFTKGSIPTTWETAVFQAECNIKGQCSMQLKPMDAELARPVPMNDVAGGILLKRIESLSSGLVRIGADGKVTQKVK</sequence>
<dbReference type="SMART" id="SM00854">
    <property type="entry name" value="PGA_cap"/>
    <property type="match status" value="1"/>
</dbReference>
<evidence type="ECO:0000256" key="3">
    <source>
        <dbReference type="SAM" id="Phobius"/>
    </source>
</evidence>
<keyword evidence="3" id="KW-0812">Transmembrane</keyword>
<organism evidence="5 6">
    <name type="scientific">Paenibacillus agri</name>
    <dbReference type="NCBI Taxonomy" id="2744309"/>
    <lineage>
        <taxon>Bacteria</taxon>
        <taxon>Bacillati</taxon>
        <taxon>Bacillota</taxon>
        <taxon>Bacilli</taxon>
        <taxon>Bacillales</taxon>
        <taxon>Paenibacillaceae</taxon>
        <taxon>Paenibacillus</taxon>
    </lineage>
</organism>
<protein>
    <submittedName>
        <fullName evidence="5">CapA family protein</fullName>
    </submittedName>
</protein>
<dbReference type="InterPro" id="IPR019079">
    <property type="entry name" value="Capsule_synth_CapA"/>
</dbReference>
<dbReference type="AlphaFoldDB" id="A0A850EWW6"/>
<dbReference type="RefSeq" id="WP_175374336.1">
    <property type="nucleotide sequence ID" value="NZ_JABWCS010000221.1"/>
</dbReference>
<comment type="caution">
    <text evidence="5">The sequence shown here is derived from an EMBL/GenBank/DDBJ whole genome shotgun (WGS) entry which is preliminary data.</text>
</comment>
<evidence type="ECO:0000313" key="5">
    <source>
        <dbReference type="EMBL" id="NUU63957.1"/>
    </source>
</evidence>
<dbReference type="InterPro" id="IPR052169">
    <property type="entry name" value="CW_Biosynth-Accessory"/>
</dbReference>
<feature type="domain" description="Capsule synthesis protein CapA" evidence="4">
    <location>
        <begin position="193"/>
        <end position="433"/>
    </location>
</feature>
<dbReference type="CDD" id="cd07381">
    <property type="entry name" value="MPP_CapA"/>
    <property type="match status" value="1"/>
</dbReference>
<evidence type="ECO:0000256" key="2">
    <source>
        <dbReference type="SAM" id="MobiDB-lite"/>
    </source>
</evidence>
<feature type="compositionally biased region" description="Low complexity" evidence="2">
    <location>
        <begin position="142"/>
        <end position="153"/>
    </location>
</feature>